<accession>A0A844ZSP8</accession>
<evidence type="ECO:0000313" key="3">
    <source>
        <dbReference type="Proteomes" id="UP000442714"/>
    </source>
</evidence>
<dbReference type="GO" id="GO:0016747">
    <property type="term" value="F:acyltransferase activity, transferring groups other than amino-acyl groups"/>
    <property type="evidence" value="ECO:0007669"/>
    <property type="project" value="InterPro"/>
</dbReference>
<organism evidence="2 3">
    <name type="scientific">Pontixanthobacter aquaemixtae</name>
    <dbReference type="NCBI Taxonomy" id="1958940"/>
    <lineage>
        <taxon>Bacteria</taxon>
        <taxon>Pseudomonadati</taxon>
        <taxon>Pseudomonadota</taxon>
        <taxon>Alphaproteobacteria</taxon>
        <taxon>Sphingomonadales</taxon>
        <taxon>Erythrobacteraceae</taxon>
        <taxon>Pontixanthobacter</taxon>
    </lineage>
</organism>
<protein>
    <submittedName>
        <fullName evidence="2">GNAT family N-acetyltransferase</fullName>
    </submittedName>
</protein>
<dbReference type="PANTHER" id="PTHR42791:SF1">
    <property type="entry name" value="N-ACETYLTRANSFERASE DOMAIN-CONTAINING PROTEIN"/>
    <property type="match status" value="1"/>
</dbReference>
<dbReference type="Proteomes" id="UP000442714">
    <property type="component" value="Unassembled WGS sequence"/>
</dbReference>
<dbReference type="AlphaFoldDB" id="A0A844ZSP8"/>
<reference evidence="2 3" key="1">
    <citation type="submission" date="2019-12" db="EMBL/GenBank/DDBJ databases">
        <title>Genomic-based taxomic classification of the family Erythrobacteraceae.</title>
        <authorList>
            <person name="Xu L."/>
        </authorList>
    </citation>
    <scope>NUCLEOTIDE SEQUENCE [LARGE SCALE GENOMIC DNA]</scope>
    <source>
        <strain evidence="2 3">KCTC 52763</strain>
    </source>
</reference>
<dbReference type="CDD" id="cd04301">
    <property type="entry name" value="NAT_SF"/>
    <property type="match status" value="1"/>
</dbReference>
<gene>
    <name evidence="2" type="ORF">GRI41_07940</name>
</gene>
<dbReference type="PROSITE" id="PS51186">
    <property type="entry name" value="GNAT"/>
    <property type="match status" value="1"/>
</dbReference>
<dbReference type="OrthoDB" id="7057833at2"/>
<dbReference type="SUPFAM" id="SSF55729">
    <property type="entry name" value="Acyl-CoA N-acyltransferases (Nat)"/>
    <property type="match status" value="1"/>
</dbReference>
<sequence>MQIDINLPDTIRLAGPGDWRQLADITAQAFRDDPVNRWIFGNPRSIRSAFRVLTRDIYSKRGICHLAGAADNFGGATMWMDYLSGDPGSDLSVLAQLHLAIGQLLHGGKGSMKRAIAAGELMAKHHPQEPHFYLFTIGTLPSARGTGLGKALLAPVLEACDRAGAACYLENSNPDNHSYYAMHGFETREKFACGEGGPPLEAMWRNPRPNGGA</sequence>
<keyword evidence="2" id="KW-0808">Transferase</keyword>
<feature type="domain" description="N-acetyltransferase" evidence="1">
    <location>
        <begin position="48"/>
        <end position="209"/>
    </location>
</feature>
<keyword evidence="3" id="KW-1185">Reference proteome</keyword>
<evidence type="ECO:0000259" key="1">
    <source>
        <dbReference type="PROSITE" id="PS51186"/>
    </source>
</evidence>
<dbReference type="Gene3D" id="3.40.630.30">
    <property type="match status" value="1"/>
</dbReference>
<dbReference type="Pfam" id="PF00583">
    <property type="entry name" value="Acetyltransf_1"/>
    <property type="match status" value="1"/>
</dbReference>
<dbReference type="PANTHER" id="PTHR42791">
    <property type="entry name" value="GNAT FAMILY ACETYLTRANSFERASE"/>
    <property type="match status" value="1"/>
</dbReference>
<dbReference type="EMBL" id="WTYX01000001">
    <property type="protein sequence ID" value="MXO90748.1"/>
    <property type="molecule type" value="Genomic_DNA"/>
</dbReference>
<name>A0A844ZSP8_9SPHN</name>
<dbReference type="InterPro" id="IPR052523">
    <property type="entry name" value="Trichothecene_AcTrans"/>
</dbReference>
<dbReference type="InterPro" id="IPR016181">
    <property type="entry name" value="Acyl_CoA_acyltransferase"/>
</dbReference>
<comment type="caution">
    <text evidence="2">The sequence shown here is derived from an EMBL/GenBank/DDBJ whole genome shotgun (WGS) entry which is preliminary data.</text>
</comment>
<evidence type="ECO:0000313" key="2">
    <source>
        <dbReference type="EMBL" id="MXO90748.1"/>
    </source>
</evidence>
<dbReference type="RefSeq" id="WP_160604249.1">
    <property type="nucleotide sequence ID" value="NZ_WTYX01000001.1"/>
</dbReference>
<proteinExistence type="predicted"/>
<dbReference type="InterPro" id="IPR000182">
    <property type="entry name" value="GNAT_dom"/>
</dbReference>